<comment type="caution">
    <text evidence="1">The sequence shown here is derived from an EMBL/GenBank/DDBJ whole genome shotgun (WGS) entry which is preliminary data.</text>
</comment>
<evidence type="ECO:0000313" key="2">
    <source>
        <dbReference type="Proteomes" id="UP001320706"/>
    </source>
</evidence>
<sequence>MRFSSLLSTALLGASVLLGARASPFESAVEEAELMEEQLLEKRATTTAITGVTGDGIVARMELRTMQQQHPDMFNIYLLGLQRMQNVAQSNPLSYYQIAGIHGRPYIPWDGVGTAPGYGGGYCTHTSNLFLPWHRPYLALYEQQLYQNILAVVAQYPAGATRQKYATAAAGWRLPYWDWAEPTPPNGRPYPLLVSQSTYTVTTPTGKQTIPNPLYQYTFKPISATDMVYNPFASWNVTMRYPTSWDVGAQSQNSLIIPIIANNQISFRDRLYNLFTSYSNFSQFGNEAWITSSTPNADSLESLHDAIHSITGSNGHMTYLDYSAFDPIFFLHHAMIDRCFALWQALYPNSYVQPMSALAATFNFPAGTVETATSPLYPFHKDTKGTLYTSNTVKNVTSFGYTYPELVSGKQSDVKAAINALYGNTAGSSTVSSKSKSKRETIDNVGAAAGVQDAVDNNSGNSTQYICNIVSQKFAMNGSYAIYVFIGDVTNDTSQWATSENLVGTHAVFASLTPASQAQAQAMGMNQDLKVSGAIPLTTMLVNKVAAGSLASLDTATVEPYLTANLDWRVAMMDGTEIPVSDVPDLSVSVVTAQVQPATSRDAFPKWGAYKNLVNITAARPAGYNKHHWSADEGTYAPYQGSNSSAPYPTGTGVAPGATGGATALPSGSATYTAPVGPKSSTAVFTGAAEKVGAGFLSLAVGAFVALLL</sequence>
<evidence type="ECO:0000313" key="1">
    <source>
        <dbReference type="EMBL" id="KAK8206637.1"/>
    </source>
</evidence>
<accession>A0ACC3SBR1</accession>
<keyword evidence="2" id="KW-1185">Reference proteome</keyword>
<organism evidence="1 2">
    <name type="scientific">Zalaria obscura</name>
    <dbReference type="NCBI Taxonomy" id="2024903"/>
    <lineage>
        <taxon>Eukaryota</taxon>
        <taxon>Fungi</taxon>
        <taxon>Dikarya</taxon>
        <taxon>Ascomycota</taxon>
        <taxon>Pezizomycotina</taxon>
        <taxon>Dothideomycetes</taxon>
        <taxon>Dothideomycetidae</taxon>
        <taxon>Dothideales</taxon>
        <taxon>Zalariaceae</taxon>
        <taxon>Zalaria</taxon>
    </lineage>
</organism>
<name>A0ACC3SBR1_9PEZI</name>
<reference evidence="1" key="1">
    <citation type="submission" date="2024-02" db="EMBL/GenBank/DDBJ databases">
        <title>Metagenome Assembled Genome of Zalaria obscura JY119.</title>
        <authorList>
            <person name="Vighnesh L."/>
            <person name="Jagadeeshwari U."/>
            <person name="Venkata Ramana C."/>
            <person name="Sasikala C."/>
        </authorList>
    </citation>
    <scope>NUCLEOTIDE SEQUENCE</scope>
    <source>
        <strain evidence="1">JY119</strain>
    </source>
</reference>
<dbReference type="Proteomes" id="UP001320706">
    <property type="component" value="Unassembled WGS sequence"/>
</dbReference>
<gene>
    <name evidence="1" type="ORF">M8818_004471</name>
</gene>
<dbReference type="EMBL" id="JAMKPW020000022">
    <property type="protein sequence ID" value="KAK8206637.1"/>
    <property type="molecule type" value="Genomic_DNA"/>
</dbReference>
<protein>
    <submittedName>
        <fullName evidence="1">Uncharacterized protein</fullName>
    </submittedName>
</protein>
<proteinExistence type="predicted"/>